<evidence type="ECO:0000313" key="2">
    <source>
        <dbReference type="EMBL" id="UOE18050.1"/>
    </source>
</evidence>
<organism evidence="2 3">
    <name type="scientific">Thermobifida halotolerans</name>
    <dbReference type="NCBI Taxonomy" id="483545"/>
    <lineage>
        <taxon>Bacteria</taxon>
        <taxon>Bacillati</taxon>
        <taxon>Actinomycetota</taxon>
        <taxon>Actinomycetes</taxon>
        <taxon>Streptosporangiales</taxon>
        <taxon>Nocardiopsidaceae</taxon>
        <taxon>Thermobifida</taxon>
    </lineage>
</organism>
<dbReference type="Proteomes" id="UP000265719">
    <property type="component" value="Chromosome"/>
</dbReference>
<dbReference type="RefSeq" id="WP_119267720.1">
    <property type="nucleotide sequence ID" value="NZ_CP063196.1"/>
</dbReference>
<dbReference type="AlphaFoldDB" id="A0AA97LU15"/>
<evidence type="ECO:0000256" key="1">
    <source>
        <dbReference type="SAM" id="MobiDB-lite"/>
    </source>
</evidence>
<protein>
    <submittedName>
        <fullName evidence="2">Uncharacterized protein</fullName>
    </submittedName>
</protein>
<sequence length="450" mass="47690">MNGNRGADPLHGLDDVDWGALAPERGKEIPGLLRGVRGVEQEASLVALHEILAYPGPGYAAAPRAVEFLLNLVEQGVPGRHQVLNLVQELAVPAMADHLPDRRDLALWRDEVAWVSGADAGTARDQYAGWLAEAPDEQERRRITGRLRALGHDNGTAVVAAELAAYEAVRDRLDVLLGVLEGRANRGGESVAEWAAYILAWYPEEAERIVPALLNAGDPRQADPDLRPLPAEVWALGMLADPADATVTVHLGQLLNDADDDLVFAAALALGLVHGPAVPEQAVARLLDVEYWEDHFATCLPQSGAVEPAHLGMLAVGAVDDEELRAARTERLRRVLAYTGPDGWGIVVADALESVFGPRPTGERPAGPVDFGGCDQEQRNVLTAVAEVDGGGWDGSGLAEVLTAWGLPGKRAALRSLVGLPDEAPRATPSPQLPEAGGAGLLGRLFGGNR</sequence>
<name>A0AA97LU15_9ACTN</name>
<gene>
    <name evidence="2" type="ORF">NI17_014445</name>
</gene>
<dbReference type="EMBL" id="CP063196">
    <property type="protein sequence ID" value="UOE18050.1"/>
    <property type="molecule type" value="Genomic_DNA"/>
</dbReference>
<keyword evidence="3" id="KW-1185">Reference proteome</keyword>
<dbReference type="KEGG" id="thao:NI17_014445"/>
<reference evidence="2" key="1">
    <citation type="submission" date="2020-10" db="EMBL/GenBank/DDBJ databases">
        <title>De novo genome project of the cellulose decomposer Thermobifida halotolerans type strain.</title>
        <authorList>
            <person name="Nagy I."/>
            <person name="Horvath B."/>
            <person name="Kukolya J."/>
            <person name="Nagy I."/>
            <person name="Orsini M."/>
        </authorList>
    </citation>
    <scope>NUCLEOTIDE SEQUENCE</scope>
    <source>
        <strain evidence="2">DSM 44931</strain>
    </source>
</reference>
<accession>A0AA97LU15</accession>
<evidence type="ECO:0000313" key="3">
    <source>
        <dbReference type="Proteomes" id="UP000265719"/>
    </source>
</evidence>
<proteinExistence type="predicted"/>
<feature type="region of interest" description="Disordered" evidence="1">
    <location>
        <begin position="422"/>
        <end position="450"/>
    </location>
</feature>
<feature type="compositionally biased region" description="Gly residues" evidence="1">
    <location>
        <begin position="437"/>
        <end position="450"/>
    </location>
</feature>